<evidence type="ECO:0000256" key="1">
    <source>
        <dbReference type="SAM" id="Coils"/>
    </source>
</evidence>
<gene>
    <name evidence="4" type="ORF">OHT75_08210</name>
</gene>
<dbReference type="PROSITE" id="PS50113">
    <property type="entry name" value="PAC"/>
    <property type="match status" value="1"/>
</dbReference>
<dbReference type="SUPFAM" id="SSF55785">
    <property type="entry name" value="PYP-like sensor domain (PAS domain)"/>
    <property type="match status" value="1"/>
</dbReference>
<dbReference type="NCBIfam" id="TIGR00229">
    <property type="entry name" value="sensory_box"/>
    <property type="match status" value="1"/>
</dbReference>
<dbReference type="Gene3D" id="3.30.70.270">
    <property type="match status" value="1"/>
</dbReference>
<feature type="domain" description="PAC" evidence="2">
    <location>
        <begin position="123"/>
        <end position="176"/>
    </location>
</feature>
<organism evidence="4 5">
    <name type="scientific">Shewanella subflava</name>
    <dbReference type="NCBI Taxonomy" id="2986476"/>
    <lineage>
        <taxon>Bacteria</taxon>
        <taxon>Pseudomonadati</taxon>
        <taxon>Pseudomonadota</taxon>
        <taxon>Gammaproteobacteria</taxon>
        <taxon>Alteromonadales</taxon>
        <taxon>Shewanellaceae</taxon>
        <taxon>Shewanella</taxon>
    </lineage>
</organism>
<dbReference type="CDD" id="cd01949">
    <property type="entry name" value="GGDEF"/>
    <property type="match status" value="1"/>
</dbReference>
<sequence length="346" mass="39248">MDSSTNELQQLQAQIANLKRELADYQLQVSELQKEKLQLQQTLKLTEEKLHATLDGTGLCLWEQDIPSGILTMYNQEWGALLGYTLEERPAHIDSWKSHLHPEDKDWVIKAFYDHVEGKENVYRAVHRMLHKDGSISWVSDRGRIIEFTPNGQPKRIMGTHTDITQEKRYEQELARLAHYDPLTNLLNRNALKNHYQKNFKHLQAKGALIFIDLDGFKGINDKAGHRIGDLLLIHVANTISQTANTLLGTGQHAIARIGGDEFVILTTVHQAEILTPFARTLLQQFNQPTSIEQHKAQIGLSIGVCTFSAPTTFAHAYEQADKAMYQVKQQGKHDVAFVSLLSLET</sequence>
<proteinExistence type="predicted"/>
<dbReference type="InterPro" id="IPR001610">
    <property type="entry name" value="PAC"/>
</dbReference>
<dbReference type="Pfam" id="PF08447">
    <property type="entry name" value="PAS_3"/>
    <property type="match status" value="1"/>
</dbReference>
<dbReference type="PANTHER" id="PTHR44757:SF2">
    <property type="entry name" value="BIOFILM ARCHITECTURE MAINTENANCE PROTEIN MBAA"/>
    <property type="match status" value="1"/>
</dbReference>
<evidence type="ECO:0000313" key="4">
    <source>
        <dbReference type="EMBL" id="MCW3172458.1"/>
    </source>
</evidence>
<dbReference type="InterPro" id="IPR052155">
    <property type="entry name" value="Biofilm_reg_signaling"/>
</dbReference>
<accession>A0ABT3I8Q7</accession>
<dbReference type="InterPro" id="IPR013655">
    <property type="entry name" value="PAS_fold_3"/>
</dbReference>
<dbReference type="PROSITE" id="PS50887">
    <property type="entry name" value="GGDEF"/>
    <property type="match status" value="1"/>
</dbReference>
<keyword evidence="5" id="KW-1185">Reference proteome</keyword>
<evidence type="ECO:0000313" key="5">
    <source>
        <dbReference type="Proteomes" id="UP001163714"/>
    </source>
</evidence>
<dbReference type="EMBL" id="JAPDMX010000020">
    <property type="protein sequence ID" value="MCW3172458.1"/>
    <property type="molecule type" value="Genomic_DNA"/>
</dbReference>
<dbReference type="Gene3D" id="3.30.450.20">
    <property type="entry name" value="PAS domain"/>
    <property type="match status" value="1"/>
</dbReference>
<evidence type="ECO:0000259" key="3">
    <source>
        <dbReference type="PROSITE" id="PS50887"/>
    </source>
</evidence>
<dbReference type="InterPro" id="IPR000700">
    <property type="entry name" value="PAS-assoc_C"/>
</dbReference>
<dbReference type="SMART" id="SM00267">
    <property type="entry name" value="GGDEF"/>
    <property type="match status" value="1"/>
</dbReference>
<dbReference type="InterPro" id="IPR029787">
    <property type="entry name" value="Nucleotide_cyclase"/>
</dbReference>
<name>A0ABT3I8Q7_9GAMM</name>
<dbReference type="SMART" id="SM00086">
    <property type="entry name" value="PAC"/>
    <property type="match status" value="1"/>
</dbReference>
<dbReference type="InterPro" id="IPR035965">
    <property type="entry name" value="PAS-like_dom_sf"/>
</dbReference>
<dbReference type="Proteomes" id="UP001163714">
    <property type="component" value="Unassembled WGS sequence"/>
</dbReference>
<dbReference type="InterPro" id="IPR000160">
    <property type="entry name" value="GGDEF_dom"/>
</dbReference>
<evidence type="ECO:0000259" key="2">
    <source>
        <dbReference type="PROSITE" id="PS50113"/>
    </source>
</evidence>
<dbReference type="InterPro" id="IPR000014">
    <property type="entry name" value="PAS"/>
</dbReference>
<keyword evidence="1" id="KW-0175">Coiled coil</keyword>
<feature type="coiled-coil region" evidence="1">
    <location>
        <begin position="1"/>
        <end position="49"/>
    </location>
</feature>
<dbReference type="InterPro" id="IPR043128">
    <property type="entry name" value="Rev_trsase/Diguanyl_cyclase"/>
</dbReference>
<dbReference type="CDD" id="cd00130">
    <property type="entry name" value="PAS"/>
    <property type="match status" value="1"/>
</dbReference>
<dbReference type="NCBIfam" id="TIGR00254">
    <property type="entry name" value="GGDEF"/>
    <property type="match status" value="1"/>
</dbReference>
<dbReference type="PANTHER" id="PTHR44757">
    <property type="entry name" value="DIGUANYLATE CYCLASE DGCP"/>
    <property type="match status" value="1"/>
</dbReference>
<dbReference type="RefSeq" id="WP_264726005.1">
    <property type="nucleotide sequence ID" value="NZ_JAPDMX010000020.1"/>
</dbReference>
<dbReference type="Pfam" id="PF00990">
    <property type="entry name" value="GGDEF"/>
    <property type="match status" value="1"/>
</dbReference>
<feature type="domain" description="GGDEF" evidence="3">
    <location>
        <begin position="205"/>
        <end position="341"/>
    </location>
</feature>
<dbReference type="SUPFAM" id="SSF55073">
    <property type="entry name" value="Nucleotide cyclase"/>
    <property type="match status" value="1"/>
</dbReference>
<reference evidence="4" key="1">
    <citation type="submission" date="2022-10" db="EMBL/GenBank/DDBJ databases">
        <title>Shewanella flava sp. nov, isolated from the estuary of the Fenhe River into the Yellow River.</title>
        <authorList>
            <person name="Li Y."/>
        </authorList>
    </citation>
    <scope>NUCLEOTIDE SEQUENCE</scope>
    <source>
        <strain evidence="4">FYR11-62</strain>
    </source>
</reference>
<comment type="caution">
    <text evidence="4">The sequence shown here is derived from an EMBL/GenBank/DDBJ whole genome shotgun (WGS) entry which is preliminary data.</text>
</comment>
<protein>
    <submittedName>
        <fullName evidence="4">Sensor domain-containing diguanylate cyclase</fullName>
    </submittedName>
</protein>